<evidence type="ECO:0008006" key="6">
    <source>
        <dbReference type="Google" id="ProtNLM"/>
    </source>
</evidence>
<evidence type="ECO:0000313" key="5">
    <source>
        <dbReference type="Proteomes" id="UP000541444"/>
    </source>
</evidence>
<evidence type="ECO:0000256" key="3">
    <source>
        <dbReference type="PROSITE-ProRule" id="PRU00708"/>
    </source>
</evidence>
<sequence>MIHWFMRSGLLKEAIDFFEEMEDKGCMADDVTFNTMVQGFLQNNKIYTAIQFLNEMAERNFLTNARTTSMITVLVAKCKPDHTMVGMLHKFLSKG</sequence>
<evidence type="ECO:0000256" key="1">
    <source>
        <dbReference type="ARBA" id="ARBA00007626"/>
    </source>
</evidence>
<keyword evidence="2" id="KW-0677">Repeat</keyword>
<dbReference type="Gene3D" id="1.25.40.10">
    <property type="entry name" value="Tetratricopeptide repeat domain"/>
    <property type="match status" value="1"/>
</dbReference>
<keyword evidence="5" id="KW-1185">Reference proteome</keyword>
<comment type="caution">
    <text evidence="4">The sequence shown here is derived from an EMBL/GenBank/DDBJ whole genome shotgun (WGS) entry which is preliminary data.</text>
</comment>
<comment type="similarity">
    <text evidence="1">Belongs to the PPR family. P subfamily.</text>
</comment>
<dbReference type="AlphaFoldDB" id="A0A7J7MEG6"/>
<dbReference type="InterPro" id="IPR002885">
    <property type="entry name" value="PPR_rpt"/>
</dbReference>
<organism evidence="4 5">
    <name type="scientific">Kingdonia uniflora</name>
    <dbReference type="NCBI Taxonomy" id="39325"/>
    <lineage>
        <taxon>Eukaryota</taxon>
        <taxon>Viridiplantae</taxon>
        <taxon>Streptophyta</taxon>
        <taxon>Embryophyta</taxon>
        <taxon>Tracheophyta</taxon>
        <taxon>Spermatophyta</taxon>
        <taxon>Magnoliopsida</taxon>
        <taxon>Ranunculales</taxon>
        <taxon>Circaeasteraceae</taxon>
        <taxon>Kingdonia</taxon>
    </lineage>
</organism>
<dbReference type="EMBL" id="JACGCM010001564">
    <property type="protein sequence ID" value="KAF6153303.1"/>
    <property type="molecule type" value="Genomic_DNA"/>
</dbReference>
<dbReference type="InterPro" id="IPR011990">
    <property type="entry name" value="TPR-like_helical_dom_sf"/>
</dbReference>
<protein>
    <recommendedName>
        <fullName evidence="6">Pentatricopeptide repeat-containing protein</fullName>
    </recommendedName>
</protein>
<reference evidence="4 5" key="1">
    <citation type="journal article" date="2020" name="IScience">
        <title>Genome Sequencing of the Endangered Kingdonia uniflora (Circaeasteraceae, Ranunculales) Reveals Potential Mechanisms of Evolutionary Specialization.</title>
        <authorList>
            <person name="Sun Y."/>
            <person name="Deng T."/>
            <person name="Zhang A."/>
            <person name="Moore M.J."/>
            <person name="Landis J.B."/>
            <person name="Lin N."/>
            <person name="Zhang H."/>
            <person name="Zhang X."/>
            <person name="Huang J."/>
            <person name="Zhang X."/>
            <person name="Sun H."/>
            <person name="Wang H."/>
        </authorList>
    </citation>
    <scope>NUCLEOTIDE SEQUENCE [LARGE SCALE GENOMIC DNA]</scope>
    <source>
        <strain evidence="4">TB1705</strain>
        <tissue evidence="4">Leaf</tissue>
    </source>
</reference>
<feature type="repeat" description="PPR" evidence="3">
    <location>
        <begin position="1"/>
        <end position="28"/>
    </location>
</feature>
<feature type="repeat" description="PPR" evidence="3">
    <location>
        <begin position="29"/>
        <end position="63"/>
    </location>
</feature>
<name>A0A7J7MEG6_9MAGN</name>
<dbReference type="NCBIfam" id="TIGR00756">
    <property type="entry name" value="PPR"/>
    <property type="match status" value="2"/>
</dbReference>
<dbReference type="Pfam" id="PF13041">
    <property type="entry name" value="PPR_2"/>
    <property type="match status" value="1"/>
</dbReference>
<dbReference type="PANTHER" id="PTHR47941">
    <property type="entry name" value="PENTATRICOPEPTIDE REPEAT-CONTAINING PROTEIN 3, MITOCHONDRIAL"/>
    <property type="match status" value="1"/>
</dbReference>
<dbReference type="OrthoDB" id="185373at2759"/>
<dbReference type="PROSITE" id="PS51375">
    <property type="entry name" value="PPR"/>
    <property type="match status" value="2"/>
</dbReference>
<proteinExistence type="inferred from homology"/>
<gene>
    <name evidence="4" type="ORF">GIB67_003493</name>
</gene>
<evidence type="ECO:0000256" key="2">
    <source>
        <dbReference type="ARBA" id="ARBA00022737"/>
    </source>
</evidence>
<dbReference type="Proteomes" id="UP000541444">
    <property type="component" value="Unassembled WGS sequence"/>
</dbReference>
<evidence type="ECO:0000313" key="4">
    <source>
        <dbReference type="EMBL" id="KAF6153303.1"/>
    </source>
</evidence>
<accession>A0A7J7MEG6</accession>